<dbReference type="InterPro" id="IPR023213">
    <property type="entry name" value="CAT-like_dom_sf"/>
</dbReference>
<dbReference type="Gene3D" id="3.30.559.10">
    <property type="entry name" value="Chloramphenicol acetyltransferase-like domain"/>
    <property type="match status" value="2"/>
</dbReference>
<keyword evidence="3" id="KW-0012">Acyltransferase</keyword>
<dbReference type="PANTHER" id="PTHR31642">
    <property type="entry name" value="TRICHOTHECENE 3-O-ACETYLTRANSFERASE"/>
    <property type="match status" value="1"/>
</dbReference>
<dbReference type="STRING" id="180498.A0A067KRF7"/>
<dbReference type="EMBL" id="KK914358">
    <property type="protein sequence ID" value="KDP38697.1"/>
    <property type="molecule type" value="Genomic_DNA"/>
</dbReference>
<sequence>MICPAQELPNQHLYLSKLDINLPQTSIHYMLYFYESNNNFFDGTKVLKEALSNVLVQFYPAAGRLGRDEKGRLQINCNGDGVLFIEAETESAIHELGDSMLYEENRQLIPRVDHSKNDISSFPLFALQVTKFRCGGLSLGMQWHYTLSDGRAYIHFAKTWCEIARGLPISHQPFIDRTILRNQVAGKPKFRHSEYDNLPPINPTQNNNAKTEIFKITVEQLNALKSKVQEENNNHGNGKTKYSSYEILTAHIWRCTCKARGLSNDQATKINMAVDGRSRLKPPLPSGYFGNAVFRASLTALSGEIISETLKETVERIRKAINRMDDEFLRSTMDYIDGLDDISAIQNRCPNLGITSWMRIPFYSLDFGMGKPLCFRPVNPVEGKGYILPTPSNEIDGSWALIITLEINHMESFNKLFYMLEADL</sequence>
<dbReference type="FunFam" id="3.30.559.10:FF:000008">
    <property type="entry name" value="Tryptamine hydroxycinnamoyl transferase"/>
    <property type="match status" value="1"/>
</dbReference>
<dbReference type="Pfam" id="PF02458">
    <property type="entry name" value="Transferase"/>
    <property type="match status" value="1"/>
</dbReference>
<dbReference type="AlphaFoldDB" id="A0A067KRF7"/>
<evidence type="ECO:0000256" key="1">
    <source>
        <dbReference type="ARBA" id="ARBA00009861"/>
    </source>
</evidence>
<dbReference type="OrthoDB" id="671439at2759"/>
<reference evidence="4 5" key="1">
    <citation type="journal article" date="2014" name="PLoS ONE">
        <title>Global Analysis of Gene Expression Profiles in Physic Nut (Jatropha curcas L.) Seedlings Exposed to Salt Stress.</title>
        <authorList>
            <person name="Zhang L."/>
            <person name="Zhang C."/>
            <person name="Wu P."/>
            <person name="Chen Y."/>
            <person name="Li M."/>
            <person name="Jiang H."/>
            <person name="Wu G."/>
        </authorList>
    </citation>
    <scope>NUCLEOTIDE SEQUENCE [LARGE SCALE GENOMIC DNA]</scope>
    <source>
        <strain evidence="5">cv. GZQX0401</strain>
        <tissue evidence="4">Young leaves</tissue>
    </source>
</reference>
<proteinExistence type="inferred from homology"/>
<keyword evidence="5" id="KW-1185">Reference proteome</keyword>
<gene>
    <name evidence="4" type="ORF">JCGZ_04050</name>
</gene>
<keyword evidence="2" id="KW-0808">Transferase</keyword>
<name>A0A067KRF7_JATCU</name>
<evidence type="ECO:0000313" key="4">
    <source>
        <dbReference type="EMBL" id="KDP38697.1"/>
    </source>
</evidence>
<protein>
    <submittedName>
        <fullName evidence="4">Uncharacterized protein</fullName>
    </submittedName>
</protein>
<accession>A0A067KRF7</accession>
<dbReference type="PANTHER" id="PTHR31642:SF158">
    <property type="entry name" value="N-BENZOYLTRANSFERASE PROTEIN, PUTATIVE-RELATED"/>
    <property type="match status" value="1"/>
</dbReference>
<evidence type="ECO:0000313" key="5">
    <source>
        <dbReference type="Proteomes" id="UP000027138"/>
    </source>
</evidence>
<organism evidence="4 5">
    <name type="scientific">Jatropha curcas</name>
    <name type="common">Barbados nut</name>
    <dbReference type="NCBI Taxonomy" id="180498"/>
    <lineage>
        <taxon>Eukaryota</taxon>
        <taxon>Viridiplantae</taxon>
        <taxon>Streptophyta</taxon>
        <taxon>Embryophyta</taxon>
        <taxon>Tracheophyta</taxon>
        <taxon>Spermatophyta</taxon>
        <taxon>Magnoliopsida</taxon>
        <taxon>eudicotyledons</taxon>
        <taxon>Gunneridae</taxon>
        <taxon>Pentapetalae</taxon>
        <taxon>rosids</taxon>
        <taxon>fabids</taxon>
        <taxon>Malpighiales</taxon>
        <taxon>Euphorbiaceae</taxon>
        <taxon>Crotonoideae</taxon>
        <taxon>Jatropheae</taxon>
        <taxon>Jatropha</taxon>
    </lineage>
</organism>
<evidence type="ECO:0000256" key="2">
    <source>
        <dbReference type="ARBA" id="ARBA00022679"/>
    </source>
</evidence>
<comment type="similarity">
    <text evidence="1">Belongs to the plant acyltransferase family.</text>
</comment>
<dbReference type="Proteomes" id="UP000027138">
    <property type="component" value="Unassembled WGS sequence"/>
</dbReference>
<evidence type="ECO:0000256" key="3">
    <source>
        <dbReference type="ARBA" id="ARBA00023315"/>
    </source>
</evidence>
<dbReference type="GO" id="GO:0016747">
    <property type="term" value="F:acyltransferase activity, transferring groups other than amino-acyl groups"/>
    <property type="evidence" value="ECO:0007669"/>
    <property type="project" value="TreeGrafter"/>
</dbReference>
<dbReference type="InterPro" id="IPR050317">
    <property type="entry name" value="Plant_Fungal_Acyltransferase"/>
</dbReference>
<dbReference type="SUPFAM" id="SSF52777">
    <property type="entry name" value="CoA-dependent acyltransferases"/>
    <property type="match status" value="1"/>
</dbReference>